<dbReference type="Proteomes" id="UP000242869">
    <property type="component" value="Unassembled WGS sequence"/>
</dbReference>
<feature type="transmembrane region" description="Helical" evidence="7">
    <location>
        <begin position="220"/>
        <end position="238"/>
    </location>
</feature>
<gene>
    <name evidence="10" type="ORF">SAMN05660284_00783</name>
</gene>
<dbReference type="InterPro" id="IPR001516">
    <property type="entry name" value="Proton_antipo_N"/>
</dbReference>
<keyword evidence="2 5" id="KW-0812">Transmembrane</keyword>
<feature type="domain" description="NADH:quinone oxidoreductase/Mrp antiporter transmembrane" evidence="8">
    <location>
        <begin position="135"/>
        <end position="420"/>
    </location>
</feature>
<dbReference type="NCBIfam" id="TIGR01974">
    <property type="entry name" value="NDH_I_L"/>
    <property type="match status" value="1"/>
</dbReference>
<dbReference type="InterPro" id="IPR001750">
    <property type="entry name" value="ND/Mrp_TM"/>
</dbReference>
<reference evidence="11" key="1">
    <citation type="submission" date="2016-10" db="EMBL/GenBank/DDBJ databases">
        <authorList>
            <person name="Varghese N."/>
            <person name="Submissions S."/>
        </authorList>
    </citation>
    <scope>NUCLEOTIDE SEQUENCE [LARGE SCALE GENOMIC DNA]</scope>
    <source>
        <strain evidence="11">DSM 6150</strain>
    </source>
</reference>
<dbReference type="GO" id="GO:0016020">
    <property type="term" value="C:membrane"/>
    <property type="evidence" value="ECO:0007669"/>
    <property type="project" value="UniProtKB-SubCell"/>
</dbReference>
<dbReference type="PANTHER" id="PTHR42829">
    <property type="entry name" value="NADH-UBIQUINONE OXIDOREDUCTASE CHAIN 5"/>
    <property type="match status" value="1"/>
</dbReference>
<dbReference type="GO" id="GO:0015990">
    <property type="term" value="P:electron transport coupled proton transport"/>
    <property type="evidence" value="ECO:0007669"/>
    <property type="project" value="TreeGrafter"/>
</dbReference>
<feature type="transmembrane region" description="Helical" evidence="7">
    <location>
        <begin position="259"/>
        <end position="277"/>
    </location>
</feature>
<feature type="transmembrane region" description="Helical" evidence="7">
    <location>
        <begin position="118"/>
        <end position="135"/>
    </location>
</feature>
<feature type="transmembrane region" description="Helical" evidence="7">
    <location>
        <begin position="345"/>
        <end position="366"/>
    </location>
</feature>
<name>A0A1I4WZ46_9NEIS</name>
<dbReference type="PANTHER" id="PTHR42829:SF2">
    <property type="entry name" value="NADH-UBIQUINONE OXIDOREDUCTASE CHAIN 5"/>
    <property type="match status" value="1"/>
</dbReference>
<evidence type="ECO:0000256" key="3">
    <source>
        <dbReference type="ARBA" id="ARBA00022989"/>
    </source>
</evidence>
<feature type="transmembrane region" description="Helical" evidence="7">
    <location>
        <begin position="426"/>
        <end position="448"/>
    </location>
</feature>
<organism evidence="10 11">
    <name type="scientific">Formivibrio citricus</name>
    <dbReference type="NCBI Taxonomy" id="83765"/>
    <lineage>
        <taxon>Bacteria</taxon>
        <taxon>Pseudomonadati</taxon>
        <taxon>Pseudomonadota</taxon>
        <taxon>Betaproteobacteria</taxon>
        <taxon>Neisseriales</taxon>
        <taxon>Chitinibacteraceae</taxon>
        <taxon>Formivibrio</taxon>
    </lineage>
</organism>
<comment type="subcellular location">
    <subcellularLocation>
        <location evidence="1">Endomembrane system</location>
        <topology evidence="1">Multi-pass membrane protein</topology>
    </subcellularLocation>
    <subcellularLocation>
        <location evidence="5">Membrane</location>
        <topology evidence="5">Multi-pass membrane protein</topology>
    </subcellularLocation>
</comment>
<evidence type="ECO:0000256" key="4">
    <source>
        <dbReference type="ARBA" id="ARBA00023136"/>
    </source>
</evidence>
<dbReference type="OrthoDB" id="9811798at2"/>
<accession>A0A1I4WZ46</accession>
<feature type="transmembrane region" description="Helical" evidence="7">
    <location>
        <begin position="141"/>
        <end position="160"/>
    </location>
</feature>
<keyword evidence="4 7" id="KW-0472">Membrane</keyword>
<keyword evidence="11" id="KW-1185">Reference proteome</keyword>
<dbReference type="PRINTS" id="PR01435">
    <property type="entry name" value="NPOXDRDTASE5"/>
</dbReference>
<dbReference type="Pfam" id="PF00361">
    <property type="entry name" value="Proton_antipo_M"/>
    <property type="match status" value="1"/>
</dbReference>
<keyword evidence="3 7" id="KW-1133">Transmembrane helix</keyword>
<dbReference type="GO" id="GO:0042773">
    <property type="term" value="P:ATP synthesis coupled electron transport"/>
    <property type="evidence" value="ECO:0007669"/>
    <property type="project" value="InterPro"/>
</dbReference>
<feature type="domain" description="NADH-Ubiquinone oxidoreductase (complex I) chain 5 N-terminal" evidence="9">
    <location>
        <begin position="69"/>
        <end position="119"/>
    </location>
</feature>
<feature type="transmembrane region" description="Helical" evidence="7">
    <location>
        <begin position="317"/>
        <end position="339"/>
    </location>
</feature>
<dbReference type="Gene3D" id="1.20.5.2700">
    <property type="match status" value="1"/>
</dbReference>
<evidence type="ECO:0000256" key="1">
    <source>
        <dbReference type="ARBA" id="ARBA00004127"/>
    </source>
</evidence>
<evidence type="ECO:0000256" key="6">
    <source>
        <dbReference type="SAM" id="MobiDB-lite"/>
    </source>
</evidence>
<feature type="region of interest" description="Disordered" evidence="6">
    <location>
        <begin position="459"/>
        <end position="484"/>
    </location>
</feature>
<feature type="transmembrane region" description="Helical" evidence="7">
    <location>
        <begin position="386"/>
        <end position="406"/>
    </location>
</feature>
<dbReference type="GO" id="GO:0003954">
    <property type="term" value="F:NADH dehydrogenase activity"/>
    <property type="evidence" value="ECO:0007669"/>
    <property type="project" value="TreeGrafter"/>
</dbReference>
<dbReference type="GO" id="GO:0012505">
    <property type="term" value="C:endomembrane system"/>
    <property type="evidence" value="ECO:0007669"/>
    <property type="project" value="UniProtKB-SubCell"/>
</dbReference>
<feature type="transmembrane region" description="Helical" evidence="7">
    <location>
        <begin position="6"/>
        <end position="28"/>
    </location>
</feature>
<feature type="transmembrane region" description="Helical" evidence="7">
    <location>
        <begin position="653"/>
        <end position="672"/>
    </location>
</feature>
<evidence type="ECO:0000256" key="2">
    <source>
        <dbReference type="ARBA" id="ARBA00022692"/>
    </source>
</evidence>
<evidence type="ECO:0000259" key="9">
    <source>
        <dbReference type="Pfam" id="PF00662"/>
    </source>
</evidence>
<feature type="transmembrane region" description="Helical" evidence="7">
    <location>
        <begin position="488"/>
        <end position="507"/>
    </location>
</feature>
<evidence type="ECO:0000256" key="7">
    <source>
        <dbReference type="SAM" id="Phobius"/>
    </source>
</evidence>
<dbReference type="RefSeq" id="WP_091191627.1">
    <property type="nucleotide sequence ID" value="NZ_FOVE01000004.1"/>
</dbReference>
<dbReference type="Pfam" id="PF00662">
    <property type="entry name" value="Proton_antipo_N"/>
    <property type="match status" value="1"/>
</dbReference>
<feature type="transmembrane region" description="Helical" evidence="7">
    <location>
        <begin position="551"/>
        <end position="572"/>
    </location>
</feature>
<dbReference type="InterPro" id="IPR003945">
    <property type="entry name" value="NU5C-like"/>
</dbReference>
<dbReference type="GO" id="GO:0008137">
    <property type="term" value="F:NADH dehydrogenase (ubiquinone) activity"/>
    <property type="evidence" value="ECO:0007669"/>
    <property type="project" value="InterPro"/>
</dbReference>
<evidence type="ECO:0000313" key="11">
    <source>
        <dbReference type="Proteomes" id="UP000242869"/>
    </source>
</evidence>
<proteinExistence type="predicted"/>
<dbReference type="InterPro" id="IPR018393">
    <property type="entry name" value="NADHpl_OxRdtase_5_subgr"/>
</dbReference>
<evidence type="ECO:0000259" key="8">
    <source>
        <dbReference type="Pfam" id="PF00361"/>
    </source>
</evidence>
<dbReference type="AlphaFoldDB" id="A0A1I4WZ46"/>
<feature type="transmembrane region" description="Helical" evidence="7">
    <location>
        <begin position="86"/>
        <end position="106"/>
    </location>
</feature>
<feature type="transmembrane region" description="Helical" evidence="7">
    <location>
        <begin position="181"/>
        <end position="200"/>
    </location>
</feature>
<dbReference type="NCBIfam" id="NF005141">
    <property type="entry name" value="PRK06590.1"/>
    <property type="match status" value="1"/>
</dbReference>
<sequence length="680" mass="74330">MTMQTIYLLIPLAPLLGALIAGLFGWAISRRAAHVVTIAGVGISFLLSAYVLKTLLSGGDSFNGSVYTWLTVAGLEFNVGFLVDRLSAMMMCVVTFVSLMVHVYTIGYMHEDPGYARFFSYISLFTFSMLMLVMSNNFVQLFFGWEAVGLVSYLLIGFWFKRPTAIFANMKAFLINRVGDFGFLLGIGLVLAHFGSLDYAEVFKAAPSVQEATITLFPGHAWSLMTVTCVLLFIGAMGKSAQFPLHVWLPDSMEGPTPISALIHAATMVTAGIFMVARMSPLFELSDAALNFILVIGSITALFMGLLGIIQNDIKRVVAYSTLSQLGYMTVALGASAYQAGVFHLMTHAFFKALLFLAAGSVIMGLHHDQDIRNMGGLRKYMPITWITSLIGSLALIGTPFLSGFYSKDSIIEAVHFSKLPAAGFAYFAVMAGVFVTAFYSFRMYFLVFHGKERFGKASHHGDHTDEEEATDHHHGLTPGQKPHESPWVITLPLVLLAIPSVIIGAVEIEPMLFGDFFSDAILISGNHEAMAKLGEVFRLHGGVTGMGTHAFITLPFWLALAGVALAWFFYLKRPDIPSAIRKAAGPLYSLMENKYYMDHLYINGFAAAGRGIGVIFWKLGDTILIDGLLVNGSAKVVEFGAGLVRRIQTGYLYHYAFAMIVGAIILLSWWLGGILPALR</sequence>
<feature type="transmembrane region" description="Helical" evidence="7">
    <location>
        <begin position="289"/>
        <end position="310"/>
    </location>
</feature>
<dbReference type="EMBL" id="FOVE01000004">
    <property type="protein sequence ID" value="SFN18259.1"/>
    <property type="molecule type" value="Genomic_DNA"/>
</dbReference>
<evidence type="ECO:0000313" key="10">
    <source>
        <dbReference type="EMBL" id="SFN18259.1"/>
    </source>
</evidence>
<feature type="transmembrane region" description="Helical" evidence="7">
    <location>
        <begin position="35"/>
        <end position="52"/>
    </location>
</feature>
<dbReference type="PRINTS" id="PR01434">
    <property type="entry name" value="NADHDHGNASE5"/>
</dbReference>
<evidence type="ECO:0000256" key="5">
    <source>
        <dbReference type="RuleBase" id="RU000320"/>
    </source>
</evidence>
<dbReference type="STRING" id="83765.SAMN05660284_00783"/>
<protein>
    <submittedName>
        <fullName evidence="10">NADH-quinone oxidoreductase subunit L</fullName>
    </submittedName>
</protein>